<keyword evidence="2" id="KW-0378">Hydrolase</keyword>
<accession>A0A0D2J1T6</accession>
<feature type="binding site" evidence="3">
    <location>
        <position position="138"/>
    </location>
    <ligand>
        <name>Mn(2+)</name>
        <dbReference type="ChEBI" id="CHEBI:29035"/>
        <label>2</label>
    </ligand>
</feature>
<dbReference type="InterPro" id="IPR002933">
    <property type="entry name" value="Peptidase_M20"/>
</dbReference>
<feature type="binding site" evidence="3">
    <location>
        <position position="104"/>
    </location>
    <ligand>
        <name>Mn(2+)</name>
        <dbReference type="ChEBI" id="CHEBI:29035"/>
        <label>2</label>
    </ligand>
</feature>
<dbReference type="InterPro" id="IPR036264">
    <property type="entry name" value="Bact_exopeptidase_dim_dom"/>
</dbReference>
<keyword evidence="6" id="KW-1185">Reference proteome</keyword>
<dbReference type="Gene3D" id="3.40.630.10">
    <property type="entry name" value="Zn peptidases"/>
    <property type="match status" value="1"/>
</dbReference>
<comment type="caution">
    <text evidence="5">The sequence shown here is derived from an EMBL/GenBank/DDBJ whole genome shotgun (WGS) entry which is preliminary data.</text>
</comment>
<dbReference type="PIRSF" id="PIRSF005962">
    <property type="entry name" value="Pept_M20D_amidohydro"/>
    <property type="match status" value="1"/>
</dbReference>
<dbReference type="STRING" id="1429043.X474_20655"/>
<evidence type="ECO:0000256" key="1">
    <source>
        <dbReference type="ARBA" id="ARBA00006153"/>
    </source>
</evidence>
<proteinExistence type="inferred from homology"/>
<protein>
    <submittedName>
        <fullName evidence="5">Peptidase M20</fullName>
    </submittedName>
</protein>
<keyword evidence="3" id="KW-0479">Metal-binding</keyword>
<dbReference type="InterPro" id="IPR017439">
    <property type="entry name" value="Amidohydrolase"/>
</dbReference>
<dbReference type="CDD" id="cd03886">
    <property type="entry name" value="M20_Acy1"/>
    <property type="match status" value="1"/>
</dbReference>
<evidence type="ECO:0000313" key="5">
    <source>
        <dbReference type="EMBL" id="KIX12184.1"/>
    </source>
</evidence>
<dbReference type="OrthoDB" id="9777385at2"/>
<evidence type="ECO:0000256" key="2">
    <source>
        <dbReference type="ARBA" id="ARBA00022801"/>
    </source>
</evidence>
<gene>
    <name evidence="5" type="ORF">X474_20655</name>
</gene>
<dbReference type="GO" id="GO:0046872">
    <property type="term" value="F:metal ion binding"/>
    <property type="evidence" value="ECO:0007669"/>
    <property type="project" value="UniProtKB-KW"/>
</dbReference>
<dbReference type="PATRIC" id="fig|1429043.3.peg.4377"/>
<evidence type="ECO:0000259" key="4">
    <source>
        <dbReference type="Pfam" id="PF07687"/>
    </source>
</evidence>
<dbReference type="Pfam" id="PF01546">
    <property type="entry name" value="Peptidase_M20"/>
    <property type="match status" value="1"/>
</dbReference>
<feature type="binding site" evidence="3">
    <location>
        <position position="164"/>
    </location>
    <ligand>
        <name>Mn(2+)</name>
        <dbReference type="ChEBI" id="CHEBI:29035"/>
        <label>2</label>
    </ligand>
</feature>
<dbReference type="InterPro" id="IPR011650">
    <property type="entry name" value="Peptidase_M20_dimer"/>
</dbReference>
<dbReference type="RefSeq" id="WP_044350994.1">
    <property type="nucleotide sequence ID" value="NZ_AZAC01000034.1"/>
</dbReference>
<dbReference type="Pfam" id="PF07687">
    <property type="entry name" value="M20_dimer"/>
    <property type="match status" value="1"/>
</dbReference>
<feature type="domain" description="Peptidase M20 dimerisation" evidence="4">
    <location>
        <begin position="188"/>
        <end position="279"/>
    </location>
</feature>
<comment type="cofactor">
    <cofactor evidence="3">
        <name>Mn(2+)</name>
        <dbReference type="ChEBI" id="CHEBI:29035"/>
    </cofactor>
    <text evidence="3">The Mn(2+) ion enhances activity.</text>
</comment>
<dbReference type="AlphaFoldDB" id="A0A0D2J1T6"/>
<feature type="binding site" evidence="3">
    <location>
        <position position="102"/>
    </location>
    <ligand>
        <name>Mn(2+)</name>
        <dbReference type="ChEBI" id="CHEBI:29035"/>
        <label>2</label>
    </ligand>
</feature>
<dbReference type="PANTHER" id="PTHR11014">
    <property type="entry name" value="PEPTIDASE M20 FAMILY MEMBER"/>
    <property type="match status" value="1"/>
</dbReference>
<evidence type="ECO:0000313" key="6">
    <source>
        <dbReference type="Proteomes" id="UP000032233"/>
    </source>
</evidence>
<dbReference type="GO" id="GO:0016787">
    <property type="term" value="F:hydrolase activity"/>
    <property type="evidence" value="ECO:0007669"/>
    <property type="project" value="UniProtKB-KW"/>
</dbReference>
<dbReference type="InParanoid" id="A0A0D2J1T6"/>
<reference evidence="5 6" key="1">
    <citation type="submission" date="2013-11" db="EMBL/GenBank/DDBJ databases">
        <title>Metagenomic analysis of a methanogenic consortium involved in long chain n-alkane degradation.</title>
        <authorList>
            <person name="Davidova I.A."/>
            <person name="Callaghan A.V."/>
            <person name="Wawrik B."/>
            <person name="Pruitt S."/>
            <person name="Marks C."/>
            <person name="Duncan K.E."/>
            <person name="Suflita J.M."/>
        </authorList>
    </citation>
    <scope>NUCLEOTIDE SEQUENCE [LARGE SCALE GENOMIC DNA]</scope>
    <source>
        <strain evidence="5 6">SPR</strain>
    </source>
</reference>
<keyword evidence="3" id="KW-0464">Manganese</keyword>
<organism evidence="5 6">
    <name type="scientific">Dethiosulfatarculus sandiegensis</name>
    <dbReference type="NCBI Taxonomy" id="1429043"/>
    <lineage>
        <taxon>Bacteria</taxon>
        <taxon>Pseudomonadati</taxon>
        <taxon>Thermodesulfobacteriota</taxon>
        <taxon>Desulfarculia</taxon>
        <taxon>Desulfarculales</taxon>
        <taxon>Desulfarculaceae</taxon>
        <taxon>Dethiosulfatarculus</taxon>
    </lineage>
</organism>
<dbReference type="SUPFAM" id="SSF53187">
    <property type="entry name" value="Zn-dependent exopeptidases"/>
    <property type="match status" value="1"/>
</dbReference>
<dbReference type="EMBL" id="AZAC01000034">
    <property type="protein sequence ID" value="KIX12184.1"/>
    <property type="molecule type" value="Genomic_DNA"/>
</dbReference>
<evidence type="ECO:0000256" key="3">
    <source>
        <dbReference type="PIRSR" id="PIRSR005962-1"/>
    </source>
</evidence>
<dbReference type="NCBIfam" id="TIGR01891">
    <property type="entry name" value="amidohydrolases"/>
    <property type="match status" value="1"/>
</dbReference>
<dbReference type="Gene3D" id="3.30.70.360">
    <property type="match status" value="1"/>
</dbReference>
<dbReference type="FunFam" id="3.30.70.360:FF:000014">
    <property type="entry name" value="N-acyl-L-amino acid amidohydrolase"/>
    <property type="match status" value="1"/>
</dbReference>
<name>A0A0D2J1T6_9BACT</name>
<feature type="binding site" evidence="3">
    <location>
        <position position="360"/>
    </location>
    <ligand>
        <name>Mn(2+)</name>
        <dbReference type="ChEBI" id="CHEBI:29035"/>
        <label>2</label>
    </ligand>
</feature>
<sequence length="387" mass="41469">MAELKEVIKDNAARIKKDREELHKIPEVAFTEEKTAAYVADCLKEMGLLVREKVAKTGVVGLVEGEIPGKTVMIRADMDALPVKEETGLSFASTHEGVMHACGHDCHMAMALGAARVLTGMREKIKGQVKFVFQPAEEFPGGAKPMMEEGVLKDPPVDYALGCHVWPGALSGTVSVAPGPVMAAMDRFDIKVIGKGGHGALPHTCIDPVDTASQVISALQRITSRHMSPLSPTVVTIGQIKGGTAFNVIADQVEMAGTTRTFDRDIWKSWPERLEKVVKGVCESMGASYGFDFSPGYPPTINDAAITELVGKCAAQVVGQDQVLEFEPTMGGEDMSYFLEKVPGCFFFLGAGYPGVAPLHNAGFAPRPEILPLGTELFVRAALDLLA</sequence>
<dbReference type="Proteomes" id="UP000032233">
    <property type="component" value="Unassembled WGS sequence"/>
</dbReference>
<dbReference type="PANTHER" id="PTHR11014:SF63">
    <property type="entry name" value="METALLOPEPTIDASE, PUTATIVE (AFU_ORTHOLOGUE AFUA_6G09600)-RELATED"/>
    <property type="match status" value="1"/>
</dbReference>
<dbReference type="FunCoup" id="A0A0D2J1T6">
    <property type="interactions" value="363"/>
</dbReference>
<dbReference type="SUPFAM" id="SSF55031">
    <property type="entry name" value="Bacterial exopeptidase dimerisation domain"/>
    <property type="match status" value="1"/>
</dbReference>
<comment type="similarity">
    <text evidence="1">Belongs to the peptidase M20 family.</text>
</comment>